<dbReference type="AlphaFoldDB" id="A0A344UW17"/>
<dbReference type="Gene3D" id="3.40.50.1220">
    <property type="entry name" value="TPP-binding domain"/>
    <property type="match status" value="1"/>
</dbReference>
<dbReference type="Proteomes" id="UP000251995">
    <property type="component" value="Chromosome"/>
</dbReference>
<dbReference type="RefSeq" id="WP_114045335.1">
    <property type="nucleotide sequence ID" value="NZ_CP025198.1"/>
</dbReference>
<gene>
    <name evidence="1" type="ORF">JS278_02323</name>
</gene>
<name>A0A344UW17_9ACTN</name>
<sequence>MWITGDVELPDEILDAHERGELVFFVGAGASVGEPSNLPLFDDLAKKLALLASPPFSTSGGLDFFIGQLESLPQGFDAHHHVHTLISNPKSRFNPLHKAIVDLAGIGGAFRVVTTNYDDHLASAARSGSINVPDSWYAPALPLGRDFTGLVHLHGSVRRPKEEMILTDRDFGHAYITDAWAARFLLSMFERFTVVFIGYSHDDVIMRYLALGLPSSGNATASKRFAFTDDPSNSKWGYLGIQPIAYPVFERDHQALLAALTAWADRAKMGQTDHQSRVQAIVAGGTALPLPDRDYLLARLRTTNGARDFAIATDSLPDELKLEWLTWLEDFPEFKTLFSPSDVSDTTAILGNWFARTFIESTTLNGAGLQTVQRLGQSMTSSLYRTATLITNLLSKQDTVAGKRYQALLATSIYGQSAPLGDDFLMPFLLDSTAPSMAVLRAALRPFLELKRRLFVDKSTERTIHPDAKVTWNSKECVLTQYVLRVVQASDPGDRSLGGVLEDAIVSAYDLLDAYHDERGWDPLAYHRSAIEPHTQDEFREPLDAVIDGIRDYGIKALPVWPDLPDRWWNLGRALMRRLALHLVSSDPARSADDKLSWLLDRTGLYTDNLKHETYRVLAAAVVPASPSLKKRVLDAVTVGPDYPEEIPDRDRHFAYAKYNLLAWLTQADPGWAEVQTTFDAAQAENPGFAVRKHPDFDSWMTSGTWGGKPPMDIEEFIQALARNVSAALDDLLSHDYSDRHFDQPDWRDALGLVQQAAERRPDLGVQLWDTILGRDHLGGKQVDLWRAIAEGWGKAVLGASGLGAIQRLNALLPDKDSAYAVGRFLLDQIRQQIDADESPVFASMRALAGSLWREQGTGFTHREDSASLSFAPLYLNSWPGFLAQYWGSEVDRHWRHSREDWTGLCSEESEALIALLNGNKDVLDATQPALAGELFFYFAADADFAATHLLPLFNDPLRHDFAWDPFLHHPRWNDRILAAGLFDSMVAELSRLDTLPGQTLHHIFLEFMASVVSFAGITSTDRRRLLDQTVLASDGLHAADFAAAVVRLLLEDGVDGAEVWRRWLGKHLERRLDGQPRVASTEELEQWADVVPVVGEFAPAAATLFGGHSIGLGERFFNREFPDGILAAYSHELVAFFAERVRNTAGSDYMVSSRVRELVETIRGAVGDTVAKPLVDAARERDFLIMSNGDGLKQ</sequence>
<dbReference type="SUPFAM" id="SSF52467">
    <property type="entry name" value="DHS-like NAD/FAD-binding domain"/>
    <property type="match status" value="1"/>
</dbReference>
<evidence type="ECO:0000313" key="2">
    <source>
        <dbReference type="Proteomes" id="UP000251995"/>
    </source>
</evidence>
<dbReference type="KEGG" id="acij:JS278_02323"/>
<dbReference type="InterPro" id="IPR029035">
    <property type="entry name" value="DHS-like_NAD/FAD-binding_dom"/>
</dbReference>
<dbReference type="Pfam" id="PF13289">
    <property type="entry name" value="SIR2_2"/>
    <property type="match status" value="1"/>
</dbReference>
<accession>A0A344UW17</accession>
<evidence type="ECO:0000313" key="1">
    <source>
        <dbReference type="EMBL" id="AXE39465.1"/>
    </source>
</evidence>
<dbReference type="EMBL" id="CP025198">
    <property type="protein sequence ID" value="AXE39465.1"/>
    <property type="molecule type" value="Genomic_DNA"/>
</dbReference>
<organism evidence="1 2">
    <name type="scientific">Acidipropionibacterium virtanenii</name>
    <dbReference type="NCBI Taxonomy" id="2057246"/>
    <lineage>
        <taxon>Bacteria</taxon>
        <taxon>Bacillati</taxon>
        <taxon>Actinomycetota</taxon>
        <taxon>Actinomycetes</taxon>
        <taxon>Propionibacteriales</taxon>
        <taxon>Propionibacteriaceae</taxon>
        <taxon>Acidipropionibacterium</taxon>
    </lineage>
</organism>
<reference evidence="1 2" key="1">
    <citation type="submission" date="2017-12" db="EMBL/GenBank/DDBJ databases">
        <title>The whole genome sequence of the Acidipropionibacterium virtanenii sp. nov. type strain JS278.</title>
        <authorList>
            <person name="Laine P."/>
            <person name="Deptula P."/>
            <person name="Varmanen P."/>
            <person name="Auvinen P."/>
        </authorList>
    </citation>
    <scope>NUCLEOTIDE SEQUENCE [LARGE SCALE GENOMIC DNA]</scope>
    <source>
        <strain evidence="1 2">JS278</strain>
    </source>
</reference>
<keyword evidence="2" id="KW-1185">Reference proteome</keyword>
<dbReference type="OrthoDB" id="5509947at2"/>
<protein>
    <submittedName>
        <fullName evidence="1">Uncharacterized protein</fullName>
    </submittedName>
</protein>
<proteinExistence type="predicted"/>